<organism evidence="3 4">
    <name type="scientific">Actinoallomurus vinaceus</name>
    <dbReference type="NCBI Taxonomy" id="1080074"/>
    <lineage>
        <taxon>Bacteria</taxon>
        <taxon>Bacillati</taxon>
        <taxon>Actinomycetota</taxon>
        <taxon>Actinomycetes</taxon>
        <taxon>Streptosporangiales</taxon>
        <taxon>Thermomonosporaceae</taxon>
        <taxon>Actinoallomurus</taxon>
    </lineage>
</organism>
<protein>
    <recommendedName>
        <fullName evidence="2">DUF5666 domain-containing protein</fullName>
    </recommendedName>
</protein>
<feature type="region of interest" description="Disordered" evidence="1">
    <location>
        <begin position="1"/>
        <end position="62"/>
    </location>
</feature>
<evidence type="ECO:0000256" key="1">
    <source>
        <dbReference type="SAM" id="MobiDB-lite"/>
    </source>
</evidence>
<accession>A0ABP8U010</accession>
<evidence type="ECO:0000313" key="4">
    <source>
        <dbReference type="Proteomes" id="UP001501442"/>
    </source>
</evidence>
<gene>
    <name evidence="3" type="ORF">GCM10023196_005500</name>
</gene>
<feature type="domain" description="DUF5666" evidence="2">
    <location>
        <begin position="160"/>
        <end position="224"/>
    </location>
</feature>
<name>A0ABP8U010_9ACTN</name>
<proteinExistence type="predicted"/>
<dbReference type="InterPro" id="IPR043724">
    <property type="entry name" value="DUF5666"/>
</dbReference>
<dbReference type="RefSeq" id="WP_345428991.1">
    <property type="nucleotide sequence ID" value="NZ_BAABHK010000001.1"/>
</dbReference>
<evidence type="ECO:0000313" key="3">
    <source>
        <dbReference type="EMBL" id="GAA4620654.1"/>
    </source>
</evidence>
<feature type="region of interest" description="Disordered" evidence="1">
    <location>
        <begin position="110"/>
        <end position="160"/>
    </location>
</feature>
<keyword evidence="4" id="KW-1185">Reference proteome</keyword>
<feature type="compositionally biased region" description="Gly residues" evidence="1">
    <location>
        <begin position="120"/>
        <end position="155"/>
    </location>
</feature>
<evidence type="ECO:0000259" key="2">
    <source>
        <dbReference type="Pfam" id="PF18914"/>
    </source>
</evidence>
<dbReference type="Pfam" id="PF18914">
    <property type="entry name" value="DUF5666"/>
    <property type="match status" value="1"/>
</dbReference>
<dbReference type="Proteomes" id="UP001501442">
    <property type="component" value="Unassembled WGS sequence"/>
</dbReference>
<dbReference type="EMBL" id="BAABHK010000001">
    <property type="protein sequence ID" value="GAA4620654.1"/>
    <property type="molecule type" value="Genomic_DNA"/>
</dbReference>
<sequence>MSGRRMWTPYGEGGGSPASYGEGSASPAPSGEANASPVPSGGPEASPASVTRDDVLSNSPFDGDLEAELAKAPKPRRLPGLTAYLGAGALLAAGFGIGAQVDRHFGHQATTTAQGTRAMPGGGMPGGGMPGMAGGRSGGTGGGRAGTSGAAGAGSGSATTGTVQKIDGKTIYVKTANGVVRVKVTGTTSLRVLRSGSASALKTGTTIVVQGSQAQDGTLTATSVTQGTSSGG</sequence>
<comment type="caution">
    <text evidence="3">The sequence shown here is derived from an EMBL/GenBank/DDBJ whole genome shotgun (WGS) entry which is preliminary data.</text>
</comment>
<reference evidence="4" key="1">
    <citation type="journal article" date="2019" name="Int. J. Syst. Evol. Microbiol.">
        <title>The Global Catalogue of Microorganisms (GCM) 10K type strain sequencing project: providing services to taxonomists for standard genome sequencing and annotation.</title>
        <authorList>
            <consortium name="The Broad Institute Genomics Platform"/>
            <consortium name="The Broad Institute Genome Sequencing Center for Infectious Disease"/>
            <person name="Wu L."/>
            <person name="Ma J."/>
        </authorList>
    </citation>
    <scope>NUCLEOTIDE SEQUENCE [LARGE SCALE GENOMIC DNA]</scope>
    <source>
        <strain evidence="4">JCM 17939</strain>
    </source>
</reference>